<dbReference type="SUPFAM" id="SSF56935">
    <property type="entry name" value="Porins"/>
    <property type="match status" value="1"/>
</dbReference>
<evidence type="ECO:0000256" key="9">
    <source>
        <dbReference type="ARBA" id="ARBA00023237"/>
    </source>
</evidence>
<dbReference type="GO" id="GO:0009279">
    <property type="term" value="C:cell outer membrane"/>
    <property type="evidence" value="ECO:0007669"/>
    <property type="project" value="UniProtKB-SubCell"/>
</dbReference>
<evidence type="ECO:0000259" key="12">
    <source>
        <dbReference type="Pfam" id="PF00593"/>
    </source>
</evidence>
<dbReference type="InterPro" id="IPR008969">
    <property type="entry name" value="CarboxyPept-like_regulatory"/>
</dbReference>
<dbReference type="InterPro" id="IPR000531">
    <property type="entry name" value="Beta-barrel_TonB"/>
</dbReference>
<comment type="subcellular location">
    <subcellularLocation>
        <location evidence="1 10">Cell outer membrane</location>
        <topology evidence="1 10">Multi-pass membrane protein</topology>
    </subcellularLocation>
</comment>
<dbReference type="Gene3D" id="2.170.130.10">
    <property type="entry name" value="TonB-dependent receptor, plug domain"/>
    <property type="match status" value="1"/>
</dbReference>
<keyword evidence="3 10" id="KW-1134">Transmembrane beta strand</keyword>
<dbReference type="Pfam" id="PF07715">
    <property type="entry name" value="Plug"/>
    <property type="match status" value="1"/>
</dbReference>
<keyword evidence="15" id="KW-1185">Reference proteome</keyword>
<evidence type="ECO:0000256" key="6">
    <source>
        <dbReference type="ARBA" id="ARBA00023077"/>
    </source>
</evidence>
<evidence type="ECO:0000256" key="10">
    <source>
        <dbReference type="PROSITE-ProRule" id="PRU01360"/>
    </source>
</evidence>
<organism evidence="14 15">
    <name type="scientific">Mucilaginibacter gilvus</name>
    <dbReference type="NCBI Taxonomy" id="2305909"/>
    <lineage>
        <taxon>Bacteria</taxon>
        <taxon>Pseudomonadati</taxon>
        <taxon>Bacteroidota</taxon>
        <taxon>Sphingobacteriia</taxon>
        <taxon>Sphingobacteriales</taxon>
        <taxon>Sphingobacteriaceae</taxon>
        <taxon>Mucilaginibacter</taxon>
    </lineage>
</organism>
<evidence type="ECO:0000256" key="4">
    <source>
        <dbReference type="ARBA" id="ARBA00022692"/>
    </source>
</evidence>
<dbReference type="InterPro" id="IPR037066">
    <property type="entry name" value="Plug_dom_sf"/>
</dbReference>
<keyword evidence="9 10" id="KW-0998">Cell outer membrane</keyword>
<keyword evidence="8 14" id="KW-0675">Receptor</keyword>
<keyword evidence="4 10" id="KW-0812">Transmembrane</keyword>
<dbReference type="GO" id="GO:0044718">
    <property type="term" value="P:siderophore transmembrane transport"/>
    <property type="evidence" value="ECO:0007669"/>
    <property type="project" value="TreeGrafter"/>
</dbReference>
<dbReference type="Gene3D" id="2.60.40.1120">
    <property type="entry name" value="Carboxypeptidase-like, regulatory domain"/>
    <property type="match status" value="1"/>
</dbReference>
<reference evidence="14 15" key="1">
    <citation type="submission" date="2019-01" db="EMBL/GenBank/DDBJ databases">
        <title>Mucilaginibacter antarcticum sp. nov., isolated from antarctic soil.</title>
        <authorList>
            <person name="Yan Y.-Q."/>
            <person name="Du Z.-J."/>
        </authorList>
    </citation>
    <scope>NUCLEOTIDE SEQUENCE [LARGE SCALE GENOMIC DNA]</scope>
    <source>
        <strain evidence="14 15">F01003</strain>
    </source>
</reference>
<dbReference type="EMBL" id="SBIW01000025">
    <property type="protein sequence ID" value="RWY47465.1"/>
    <property type="molecule type" value="Genomic_DNA"/>
</dbReference>
<keyword evidence="6 11" id="KW-0798">TonB box</keyword>
<dbReference type="Gene3D" id="2.40.170.20">
    <property type="entry name" value="TonB-dependent receptor, beta-barrel domain"/>
    <property type="match status" value="1"/>
</dbReference>
<evidence type="ECO:0000259" key="13">
    <source>
        <dbReference type="Pfam" id="PF07715"/>
    </source>
</evidence>
<evidence type="ECO:0000256" key="7">
    <source>
        <dbReference type="ARBA" id="ARBA00023136"/>
    </source>
</evidence>
<dbReference type="Proteomes" id="UP000286701">
    <property type="component" value="Unassembled WGS sequence"/>
</dbReference>
<evidence type="ECO:0000256" key="11">
    <source>
        <dbReference type="RuleBase" id="RU003357"/>
    </source>
</evidence>
<dbReference type="OrthoDB" id="9795928at2"/>
<keyword evidence="7 10" id="KW-0472">Membrane</keyword>
<dbReference type="PROSITE" id="PS52016">
    <property type="entry name" value="TONB_DEPENDENT_REC_3"/>
    <property type="match status" value="1"/>
</dbReference>
<protein>
    <submittedName>
        <fullName evidence="14">TonB-dependent receptor</fullName>
    </submittedName>
</protein>
<comment type="similarity">
    <text evidence="10 11">Belongs to the TonB-dependent receptor family.</text>
</comment>
<dbReference type="InterPro" id="IPR039426">
    <property type="entry name" value="TonB-dep_rcpt-like"/>
</dbReference>
<dbReference type="AlphaFoldDB" id="A0A444MI76"/>
<proteinExistence type="inferred from homology"/>
<dbReference type="GO" id="GO:0015344">
    <property type="term" value="F:siderophore uptake transmembrane transporter activity"/>
    <property type="evidence" value="ECO:0007669"/>
    <property type="project" value="TreeGrafter"/>
</dbReference>
<dbReference type="Pfam" id="PF00593">
    <property type="entry name" value="TonB_dep_Rec_b-barrel"/>
    <property type="match status" value="1"/>
</dbReference>
<keyword evidence="5" id="KW-0732">Signal</keyword>
<dbReference type="InterPro" id="IPR036942">
    <property type="entry name" value="Beta-barrel_TonB_sf"/>
</dbReference>
<feature type="domain" description="TonB-dependent receptor plug" evidence="13">
    <location>
        <begin position="137"/>
        <end position="237"/>
    </location>
</feature>
<evidence type="ECO:0000256" key="8">
    <source>
        <dbReference type="ARBA" id="ARBA00023170"/>
    </source>
</evidence>
<evidence type="ECO:0000313" key="15">
    <source>
        <dbReference type="Proteomes" id="UP000286701"/>
    </source>
</evidence>
<feature type="domain" description="TonB-dependent receptor-like beta-barrel" evidence="12">
    <location>
        <begin position="260"/>
        <end position="787"/>
    </location>
</feature>
<gene>
    <name evidence="14" type="ORF">EPL05_21910</name>
</gene>
<evidence type="ECO:0000256" key="5">
    <source>
        <dbReference type="ARBA" id="ARBA00022729"/>
    </source>
</evidence>
<dbReference type="RefSeq" id="WP_128536130.1">
    <property type="nucleotide sequence ID" value="NZ_SBIW01000025.1"/>
</dbReference>
<evidence type="ECO:0000313" key="14">
    <source>
        <dbReference type="EMBL" id="RWY47465.1"/>
    </source>
</evidence>
<dbReference type="InterPro" id="IPR012910">
    <property type="entry name" value="Plug_dom"/>
</dbReference>
<dbReference type="SUPFAM" id="SSF49464">
    <property type="entry name" value="Carboxypeptidase regulatory domain-like"/>
    <property type="match status" value="1"/>
</dbReference>
<comment type="caution">
    <text evidence="14">The sequence shown here is derived from an EMBL/GenBank/DDBJ whole genome shotgun (WGS) entry which is preliminary data.</text>
</comment>
<name>A0A444MI76_9SPHI</name>
<accession>A0A444MI76</accession>
<evidence type="ECO:0000256" key="1">
    <source>
        <dbReference type="ARBA" id="ARBA00004571"/>
    </source>
</evidence>
<evidence type="ECO:0000256" key="2">
    <source>
        <dbReference type="ARBA" id="ARBA00022448"/>
    </source>
</evidence>
<evidence type="ECO:0000256" key="3">
    <source>
        <dbReference type="ARBA" id="ARBA00022452"/>
    </source>
</evidence>
<dbReference type="PANTHER" id="PTHR30069:SF29">
    <property type="entry name" value="HEMOGLOBIN AND HEMOGLOBIN-HAPTOGLOBIN-BINDING PROTEIN 1-RELATED"/>
    <property type="match status" value="1"/>
</dbReference>
<keyword evidence="2 10" id="KW-0813">Transport</keyword>
<dbReference type="PANTHER" id="PTHR30069">
    <property type="entry name" value="TONB-DEPENDENT OUTER MEMBRANE RECEPTOR"/>
    <property type="match status" value="1"/>
</dbReference>
<sequence length="842" mass="92094">MKLKIFLILPILLIGFSSFSKTVKLLDKKIDEGATGTLTGTVTDKATGNPINGATINIPDLRLSGSTDVTGHFAFNHLPRGSYLVQIRYVGYATVNRKVDFTKNTPLDVQLQISSIEAGEVVITGVSRATELKRDPVPALAVGKAYIDQRAAAGNIIDAIANIPGISAVTTGPNVSKPFIRGLGYNRIITLEDGIRQEGQQWGDEHGIEVDQNSIDRIEIIKGPASLSYGSDAIGGVVNLLTPLPVANGKILGSLTGLYGTNQGLLNGSFRLQGNNNGFVWGTTISGKEAKDYKNQYDGRVYATGYRERDARVMIGLNKSWGYSYVNASLFDDLQDIPDGSRDSLTRKFTKQITEDDAFRTIVSPSELNSYKIPVLHQHVQLYRIYNNNNFILGNGNLIVNLGYQFSHRREFTHPEDAAIAGLNLQLSTYTYDVKYNYTLGNDYDVSVGVNGQYQNNKIGNATDFPIPAYHQFDIGPFAIIKKSFEKLDLSIGLRYDNRSFKGEAAYIDTLNNKYPSLYIGSNPTTANGVTPQFSILNKTFSGFSGSFGATYNFSDEFLLKANIARGFRAPSIAELSANGPDPGSQIYHVGNSNFKPEFSVQEDIGAFLSLPNVSASVELYNNNIQNYIYQQQQLNADGTPSVNPSFPLYAIFTYVQSKARINGGEFNLDIHPVSWLHFANSLALTYGTNLGNGGTVADSLKHLPFIPPLHTHSELRGNFAKGFGIFRNTYVFVGFDHFNAQNRFFSAYGTETYTAGYNLLSAGIGGNVVNNSGKTVVQLFIEGTNLANVNYQSNLSRLKYFDNPVVPAGVQPGIFNIGRNISFKVVVPFDLSPHTKPTPGS</sequence>
<dbReference type="Pfam" id="PF13715">
    <property type="entry name" value="CarbopepD_reg_2"/>
    <property type="match status" value="1"/>
</dbReference>